<organism evidence="1 2">
    <name type="scientific">Rhodococcoides kyotonense</name>
    <dbReference type="NCBI Taxonomy" id="398843"/>
    <lineage>
        <taxon>Bacteria</taxon>
        <taxon>Bacillati</taxon>
        <taxon>Actinomycetota</taxon>
        <taxon>Actinomycetes</taxon>
        <taxon>Mycobacteriales</taxon>
        <taxon>Nocardiaceae</taxon>
        <taxon>Rhodococcoides</taxon>
    </lineage>
</organism>
<name>A0A239LYI0_9NOCA</name>
<proteinExistence type="predicted"/>
<reference evidence="2" key="1">
    <citation type="submission" date="2017-06" db="EMBL/GenBank/DDBJ databases">
        <authorList>
            <person name="Varghese N."/>
            <person name="Submissions S."/>
        </authorList>
    </citation>
    <scope>NUCLEOTIDE SEQUENCE [LARGE SCALE GENOMIC DNA]</scope>
    <source>
        <strain evidence="2">JCM 23211</strain>
    </source>
</reference>
<keyword evidence="2" id="KW-1185">Reference proteome</keyword>
<dbReference type="AlphaFoldDB" id="A0A239LYI0"/>
<accession>A0A239LYI0</accession>
<evidence type="ECO:0000313" key="2">
    <source>
        <dbReference type="Proteomes" id="UP000198327"/>
    </source>
</evidence>
<protein>
    <submittedName>
        <fullName evidence="1">Uncharacterized protein</fullName>
    </submittedName>
</protein>
<dbReference type="EMBL" id="FZOW01000015">
    <property type="protein sequence ID" value="SNT35717.1"/>
    <property type="molecule type" value="Genomic_DNA"/>
</dbReference>
<evidence type="ECO:0000313" key="1">
    <source>
        <dbReference type="EMBL" id="SNT35717.1"/>
    </source>
</evidence>
<dbReference type="Proteomes" id="UP000198327">
    <property type="component" value="Unassembled WGS sequence"/>
</dbReference>
<gene>
    <name evidence="1" type="ORF">SAMN05421642_11532</name>
</gene>
<sequence length="63" mass="6881">MSCGPISTMESTIQFEYYCITVTLTLLDEVGTLGRTESSAVHSENTCELLYNGITVLRGRGSM</sequence>